<keyword evidence="6" id="KW-0862">Zinc</keyword>
<dbReference type="CDD" id="cd07415">
    <property type="entry name" value="MPP_PP2A_PP4_PP6"/>
    <property type="match status" value="1"/>
</dbReference>
<evidence type="ECO:0000256" key="1">
    <source>
        <dbReference type="ARBA" id="ARBA00001936"/>
    </source>
</evidence>
<dbReference type="InterPro" id="IPR006186">
    <property type="entry name" value="Ser/Thr-sp_prot-phosphatase"/>
</dbReference>
<feature type="binding site" evidence="6">
    <location>
        <position position="484"/>
    </location>
    <ligand>
        <name>Zn(2+)</name>
        <dbReference type="ChEBI" id="CHEBI:29105"/>
    </ligand>
</feature>
<comment type="cofactor">
    <cofactor evidence="1">
        <name>Mn(2+)</name>
        <dbReference type="ChEBI" id="CHEBI:29035"/>
    </cofactor>
</comment>
<dbReference type="Gene3D" id="3.60.21.10">
    <property type="match status" value="1"/>
</dbReference>
<dbReference type="InterPro" id="IPR004843">
    <property type="entry name" value="Calcineurin-like_PHP"/>
</dbReference>
<dbReference type="SMART" id="SM01388">
    <property type="entry name" value="Mob1_phocein"/>
    <property type="match status" value="1"/>
</dbReference>
<organism evidence="9 10">
    <name type="scientific">Ancylostoma caninum</name>
    <name type="common">Dog hookworm</name>
    <dbReference type="NCBI Taxonomy" id="29170"/>
    <lineage>
        <taxon>Eukaryota</taxon>
        <taxon>Metazoa</taxon>
        <taxon>Ecdysozoa</taxon>
        <taxon>Nematoda</taxon>
        <taxon>Chromadorea</taxon>
        <taxon>Rhabditida</taxon>
        <taxon>Rhabditina</taxon>
        <taxon>Rhabditomorpha</taxon>
        <taxon>Strongyloidea</taxon>
        <taxon>Ancylostomatidae</taxon>
        <taxon>Ancylostomatinae</taxon>
        <taxon>Ancylostoma</taxon>
    </lineage>
</organism>
<evidence type="ECO:0000256" key="6">
    <source>
        <dbReference type="PIRSR" id="PIRSR605301-1"/>
    </source>
</evidence>
<comment type="caution">
    <text evidence="9">The sequence shown here is derived from an EMBL/GenBank/DDBJ whole genome shotgun (WGS) entry which is preliminary data.</text>
</comment>
<keyword evidence="10" id="KW-1185">Reference proteome</keyword>
<dbReference type="GO" id="GO:0004722">
    <property type="term" value="F:protein serine/threonine phosphatase activity"/>
    <property type="evidence" value="ECO:0007669"/>
    <property type="project" value="UniProtKB-EC"/>
</dbReference>
<dbReference type="STRING" id="29170.A0A368FQ46"/>
<evidence type="ECO:0000256" key="7">
    <source>
        <dbReference type="RuleBase" id="RU004273"/>
    </source>
</evidence>
<evidence type="ECO:0000259" key="8">
    <source>
        <dbReference type="PROSITE" id="PS00125"/>
    </source>
</evidence>
<feature type="binding site" evidence="6">
    <location>
        <position position="479"/>
    </location>
    <ligand>
        <name>Zn(2+)</name>
        <dbReference type="ChEBI" id="CHEBI:29105"/>
    </ligand>
</feature>
<dbReference type="InterPro" id="IPR036703">
    <property type="entry name" value="MOB_kinase_act_sf"/>
</dbReference>
<dbReference type="Gene3D" id="1.20.140.30">
    <property type="entry name" value="MOB kinase activator"/>
    <property type="match status" value="1"/>
</dbReference>
<dbReference type="Pfam" id="PF03637">
    <property type="entry name" value="Mob1_phocein"/>
    <property type="match status" value="1"/>
</dbReference>
<keyword evidence="2 6" id="KW-0479">Metal-binding</keyword>
<dbReference type="Pfam" id="PF00149">
    <property type="entry name" value="Metallophos"/>
    <property type="match status" value="1"/>
</dbReference>
<feature type="domain" description="Serine/threonine specific protein phosphatases" evidence="8">
    <location>
        <begin position="166"/>
        <end position="171"/>
    </location>
</feature>
<name>A0A368FQ46_ANCCA</name>
<reference evidence="9 10" key="1">
    <citation type="submission" date="2014-10" db="EMBL/GenBank/DDBJ databases">
        <title>Draft genome of the hookworm Ancylostoma caninum.</title>
        <authorList>
            <person name="Mitreva M."/>
        </authorList>
    </citation>
    <scope>NUCLEOTIDE SEQUENCE [LARGE SCALE GENOMIC DNA]</scope>
    <source>
        <strain evidence="9 10">Baltimore</strain>
    </source>
</reference>
<sequence length="612" mass="69947">MSSAVQSAPSGEVLDRAMIKDVDQWIEQLYECKQLSENQVKILCEKELKEKKKYFLYEKDLLFLTCITCTNLLKADLMLLIAFVFEAKEILEKESNVQEVRCPVTVCGDVHGQFHDLMELFKMGGKSPDTNYLFMGDYVDRGYYSVETVSLLVCLKIRYKERVTILRGNHESRQITQVYGFYDECLRKYGNSNVWKYFTDLFDCFPLTALVDGQIFCLHGGLSPSIDTLDHIRALDRIQEVPHEGPMCDLLWSDPDDRGGWGISPRGAGYTFGQDISETFNHSNGLTLISRAHQLVMEGYNWCHDRNVVTVFSAPNYCYRCGNQAAMVELDDELKYSFLQFDPAPRRGEPHVTRRTPDYFLLVPHQAIGFDIGTCLVFLRSSLWCGSKICPHVMRSVLLSRIGTPLLRMSALRSGVRGAQHANNDNDTMIQTAPTLGSGNLHDVVRLPNGEDLNEWLAVNIMDLFNQVRMLYGTITDHCTSESCPQMTAGVTHEYFWTENDRILPCSAPVYIDYVMTWVQDQLDDECVFPSQVGRSFPRNFIEVCEGIMRRLFRVYAHVYASHAARFSELNATPHLNTSFKQFILFARQFQLIPTRELEPLRGKIDELIGTA</sequence>
<protein>
    <recommendedName>
        <fullName evidence="7">Serine/threonine-protein phosphatase</fullName>
        <ecNumber evidence="7">3.1.3.16</ecNumber>
    </recommendedName>
</protein>
<dbReference type="InterPro" id="IPR005301">
    <property type="entry name" value="MOB_kinase_act_fam"/>
</dbReference>
<comment type="similarity">
    <text evidence="7">Belongs to the PPP phosphatase family.</text>
</comment>
<dbReference type="PROSITE" id="PS00125">
    <property type="entry name" value="SER_THR_PHOSPHATASE"/>
    <property type="match status" value="1"/>
</dbReference>
<dbReference type="InterPro" id="IPR029052">
    <property type="entry name" value="Metallo-depent_PP-like"/>
</dbReference>
<feature type="binding site" evidence="6">
    <location>
        <position position="563"/>
    </location>
    <ligand>
        <name>Zn(2+)</name>
        <dbReference type="ChEBI" id="CHEBI:29105"/>
    </ligand>
</feature>
<dbReference type="OrthoDB" id="1930084at2759"/>
<dbReference type="PANTHER" id="PTHR45619">
    <property type="entry name" value="SERINE/THREONINE-PROTEIN PHOSPHATASE PP2A-RELATED"/>
    <property type="match status" value="1"/>
</dbReference>
<evidence type="ECO:0000256" key="4">
    <source>
        <dbReference type="ARBA" id="ARBA00022912"/>
    </source>
</evidence>
<evidence type="ECO:0000256" key="5">
    <source>
        <dbReference type="ARBA" id="ARBA00023211"/>
    </source>
</evidence>
<comment type="catalytic activity">
    <reaction evidence="7">
        <text>O-phospho-L-threonyl-[protein] + H2O = L-threonyl-[protein] + phosphate</text>
        <dbReference type="Rhea" id="RHEA:47004"/>
        <dbReference type="Rhea" id="RHEA-COMP:11060"/>
        <dbReference type="Rhea" id="RHEA-COMP:11605"/>
        <dbReference type="ChEBI" id="CHEBI:15377"/>
        <dbReference type="ChEBI" id="CHEBI:30013"/>
        <dbReference type="ChEBI" id="CHEBI:43474"/>
        <dbReference type="ChEBI" id="CHEBI:61977"/>
        <dbReference type="EC" id="3.1.3.16"/>
    </reaction>
</comment>
<dbReference type="EMBL" id="JOJR01001003">
    <property type="protein sequence ID" value="RCN32925.1"/>
    <property type="molecule type" value="Genomic_DNA"/>
</dbReference>
<keyword evidence="5" id="KW-0464">Manganese</keyword>
<evidence type="ECO:0000313" key="9">
    <source>
        <dbReference type="EMBL" id="RCN32925.1"/>
    </source>
</evidence>
<dbReference type="Proteomes" id="UP000252519">
    <property type="component" value="Unassembled WGS sequence"/>
</dbReference>
<evidence type="ECO:0000256" key="2">
    <source>
        <dbReference type="ARBA" id="ARBA00022723"/>
    </source>
</evidence>
<dbReference type="GO" id="GO:0046872">
    <property type="term" value="F:metal ion binding"/>
    <property type="evidence" value="ECO:0007669"/>
    <property type="project" value="UniProtKB-KW"/>
</dbReference>
<dbReference type="SMART" id="SM00156">
    <property type="entry name" value="PP2Ac"/>
    <property type="match status" value="1"/>
</dbReference>
<dbReference type="PRINTS" id="PR00114">
    <property type="entry name" value="STPHPHTASE"/>
</dbReference>
<dbReference type="InterPro" id="IPR047129">
    <property type="entry name" value="PPA2-like"/>
</dbReference>
<evidence type="ECO:0000256" key="3">
    <source>
        <dbReference type="ARBA" id="ARBA00022801"/>
    </source>
</evidence>
<dbReference type="SUPFAM" id="SSF56300">
    <property type="entry name" value="Metallo-dependent phosphatases"/>
    <property type="match status" value="1"/>
</dbReference>
<gene>
    <name evidence="9" type="ORF">ANCCAN_21248</name>
</gene>
<proteinExistence type="inferred from homology"/>
<accession>A0A368FQ46</accession>
<dbReference type="FunFam" id="3.60.21.10:FF:000003">
    <property type="entry name" value="Serine/threonine-protein phosphatase"/>
    <property type="match status" value="1"/>
</dbReference>
<evidence type="ECO:0000313" key="10">
    <source>
        <dbReference type="Proteomes" id="UP000252519"/>
    </source>
</evidence>
<dbReference type="EC" id="3.1.3.16" evidence="7"/>
<keyword evidence="4" id="KW-0904">Protein phosphatase</keyword>
<feature type="binding site" evidence="6">
    <location>
        <position position="558"/>
    </location>
    <ligand>
        <name>Zn(2+)</name>
        <dbReference type="ChEBI" id="CHEBI:29105"/>
    </ligand>
</feature>
<keyword evidence="3 7" id="KW-0378">Hydrolase</keyword>
<dbReference type="AlphaFoldDB" id="A0A368FQ46"/>
<dbReference type="SUPFAM" id="SSF101152">
    <property type="entry name" value="Mob1/phocein"/>
    <property type="match status" value="1"/>
</dbReference>